<evidence type="ECO:0000313" key="9">
    <source>
        <dbReference type="Proteomes" id="UP000092993"/>
    </source>
</evidence>
<evidence type="ECO:0000313" key="8">
    <source>
        <dbReference type="EMBL" id="OBZ75058.1"/>
    </source>
</evidence>
<dbReference type="GO" id="GO:0005737">
    <property type="term" value="C:cytoplasm"/>
    <property type="evidence" value="ECO:0007669"/>
    <property type="project" value="TreeGrafter"/>
</dbReference>
<dbReference type="AlphaFoldDB" id="A0A1C7MDZ8"/>
<keyword evidence="2" id="KW-0723">Serine/threonine-protein kinase</keyword>
<evidence type="ECO:0000256" key="2">
    <source>
        <dbReference type="ARBA" id="ARBA00022527"/>
    </source>
</evidence>
<dbReference type="Proteomes" id="UP000092993">
    <property type="component" value="Unassembled WGS sequence"/>
</dbReference>
<dbReference type="GO" id="GO:0004674">
    <property type="term" value="F:protein serine/threonine kinase activity"/>
    <property type="evidence" value="ECO:0007669"/>
    <property type="project" value="UniProtKB-KW"/>
</dbReference>
<dbReference type="OrthoDB" id="272141at2759"/>
<evidence type="ECO:0000256" key="5">
    <source>
        <dbReference type="ARBA" id="ARBA00022777"/>
    </source>
</evidence>
<comment type="similarity">
    <text evidence="1">Belongs to the protein kinase superfamily. CMGC Ser/Thr protein kinase family. GSK-3 subfamily.</text>
</comment>
<evidence type="ECO:0000256" key="4">
    <source>
        <dbReference type="ARBA" id="ARBA00022741"/>
    </source>
</evidence>
<dbReference type="SMART" id="SM00220">
    <property type="entry name" value="S_TKc"/>
    <property type="match status" value="1"/>
</dbReference>
<dbReference type="STRING" id="5627.A0A1C7MDZ8"/>
<dbReference type="InterPro" id="IPR011009">
    <property type="entry name" value="Kinase-like_dom_sf"/>
</dbReference>
<keyword evidence="3" id="KW-0808">Transferase</keyword>
<evidence type="ECO:0000256" key="6">
    <source>
        <dbReference type="ARBA" id="ARBA00022840"/>
    </source>
</evidence>
<comment type="caution">
    <text evidence="8">The sequence shown here is derived from an EMBL/GenBank/DDBJ whole genome shotgun (WGS) entry which is preliminary data.</text>
</comment>
<protein>
    <submittedName>
        <fullName evidence="8">Protein kinase gsk3</fullName>
    </submittedName>
</protein>
<keyword evidence="4" id="KW-0547">Nucleotide-binding</keyword>
<organism evidence="8 9">
    <name type="scientific">Grifola frondosa</name>
    <name type="common">Maitake</name>
    <name type="synonym">Polyporus frondosus</name>
    <dbReference type="NCBI Taxonomy" id="5627"/>
    <lineage>
        <taxon>Eukaryota</taxon>
        <taxon>Fungi</taxon>
        <taxon>Dikarya</taxon>
        <taxon>Basidiomycota</taxon>
        <taxon>Agaricomycotina</taxon>
        <taxon>Agaricomycetes</taxon>
        <taxon>Polyporales</taxon>
        <taxon>Grifolaceae</taxon>
        <taxon>Grifola</taxon>
    </lineage>
</organism>
<dbReference type="GO" id="GO:0030154">
    <property type="term" value="P:cell differentiation"/>
    <property type="evidence" value="ECO:0007669"/>
    <property type="project" value="TreeGrafter"/>
</dbReference>
<dbReference type="InterPro" id="IPR000719">
    <property type="entry name" value="Prot_kinase_dom"/>
</dbReference>
<dbReference type="PANTHER" id="PTHR24057:SF0">
    <property type="entry name" value="PROTEIN KINASE SHAGGY-RELATED"/>
    <property type="match status" value="1"/>
</dbReference>
<gene>
    <name evidence="8" type="primary">gsk3</name>
    <name evidence="8" type="ORF">A0H81_04715</name>
</gene>
<accession>A0A1C7MDZ8</accession>
<dbReference type="SUPFAM" id="SSF56112">
    <property type="entry name" value="Protein kinase-like (PK-like)"/>
    <property type="match status" value="1"/>
</dbReference>
<keyword evidence="9" id="KW-1185">Reference proteome</keyword>
<evidence type="ECO:0000256" key="3">
    <source>
        <dbReference type="ARBA" id="ARBA00022679"/>
    </source>
</evidence>
<dbReference type="GO" id="GO:0005634">
    <property type="term" value="C:nucleus"/>
    <property type="evidence" value="ECO:0007669"/>
    <property type="project" value="TreeGrafter"/>
</dbReference>
<dbReference type="PANTHER" id="PTHR24057">
    <property type="entry name" value="GLYCOGEN SYNTHASE KINASE-3 ALPHA"/>
    <property type="match status" value="1"/>
</dbReference>
<dbReference type="Gene3D" id="3.30.200.20">
    <property type="entry name" value="Phosphorylase Kinase, domain 1"/>
    <property type="match status" value="1"/>
</dbReference>
<dbReference type="GO" id="GO:0007165">
    <property type="term" value="P:signal transduction"/>
    <property type="evidence" value="ECO:0007669"/>
    <property type="project" value="TreeGrafter"/>
</dbReference>
<feature type="domain" description="Protein kinase" evidence="7">
    <location>
        <begin position="19"/>
        <end position="288"/>
    </location>
</feature>
<evidence type="ECO:0000259" key="7">
    <source>
        <dbReference type="PROSITE" id="PS50011"/>
    </source>
</evidence>
<keyword evidence="5 8" id="KW-0418">Kinase</keyword>
<dbReference type="Gene3D" id="1.10.510.10">
    <property type="entry name" value="Transferase(Phosphotransferase) domain 1"/>
    <property type="match status" value="1"/>
</dbReference>
<sequence>MAAHVPPINGVKISPVDDPRKIVKVVASNGKTVFQAKLLDDPQPTSDIAIKKVLQDKRFKACTFSPPLDNTLLNRELQIMRLVSHPNVVDLKAFFSILMVIRNRVSREPPLRKAEAAYAHAANQAVYVSTPPFPYVHPLHWDLSPRHQASESATQPATGVLKLCDFGSAKILSAGAHIRGDELYDEHRHLVNGLRYGGIDVGTTPVPGRVGLISWWKLSRCSEAISRTDQDDEPNYMEHKFPKSNSSVLEGGSFVLVRPEAIDLVAKLLEYTPEARLSAVEAMCHPFFDELRVEGAKMPNGKEFPPLFDFTREELSVRPDLIRQLVPPHCEKELASRMIILDSFVPIPLEQLRISLD</sequence>
<dbReference type="PROSITE" id="PS50011">
    <property type="entry name" value="PROTEIN_KINASE_DOM"/>
    <property type="match status" value="1"/>
</dbReference>
<dbReference type="InterPro" id="IPR050591">
    <property type="entry name" value="GSK-3"/>
</dbReference>
<proteinExistence type="inferred from homology"/>
<name>A0A1C7MDZ8_GRIFR</name>
<reference evidence="8 9" key="1">
    <citation type="submission" date="2016-03" db="EMBL/GenBank/DDBJ databases">
        <title>Whole genome sequencing of Grifola frondosa 9006-11.</title>
        <authorList>
            <person name="Min B."/>
            <person name="Park H."/>
            <person name="Kim J.-G."/>
            <person name="Cho H."/>
            <person name="Oh Y.-L."/>
            <person name="Kong W.-S."/>
            <person name="Choi I.-G."/>
        </authorList>
    </citation>
    <scope>NUCLEOTIDE SEQUENCE [LARGE SCALE GENOMIC DNA]</scope>
    <source>
        <strain evidence="8 9">9006-11</strain>
    </source>
</reference>
<dbReference type="GO" id="GO:0005524">
    <property type="term" value="F:ATP binding"/>
    <property type="evidence" value="ECO:0007669"/>
    <property type="project" value="UniProtKB-KW"/>
</dbReference>
<dbReference type="EMBL" id="LUGG01000004">
    <property type="protein sequence ID" value="OBZ75058.1"/>
    <property type="molecule type" value="Genomic_DNA"/>
</dbReference>
<keyword evidence="6" id="KW-0067">ATP-binding</keyword>
<evidence type="ECO:0000256" key="1">
    <source>
        <dbReference type="ARBA" id="ARBA00005527"/>
    </source>
</evidence>
<dbReference type="GO" id="GO:0004712">
    <property type="term" value="F:protein serine/threonine/tyrosine kinase activity"/>
    <property type="evidence" value="ECO:0007669"/>
    <property type="project" value="TreeGrafter"/>
</dbReference>